<keyword evidence="9" id="KW-1185">Reference proteome</keyword>
<dbReference type="GO" id="GO:0005886">
    <property type="term" value="C:plasma membrane"/>
    <property type="evidence" value="ECO:0007669"/>
    <property type="project" value="UniProtKB-SubCell"/>
</dbReference>
<dbReference type="AlphaFoldDB" id="A0A161I164"/>
<feature type="transmembrane region" description="Helical" evidence="6">
    <location>
        <begin position="849"/>
        <end position="874"/>
    </location>
</feature>
<dbReference type="Proteomes" id="UP000076794">
    <property type="component" value="Chromosome"/>
</dbReference>
<dbReference type="Pfam" id="PF02687">
    <property type="entry name" value="FtsX"/>
    <property type="match status" value="1"/>
</dbReference>
<comment type="subcellular location">
    <subcellularLocation>
        <location evidence="1">Cell membrane</location>
        <topology evidence="1">Multi-pass membrane protein</topology>
    </subcellularLocation>
</comment>
<feature type="transmembrane region" description="Helical" evidence="6">
    <location>
        <begin position="796"/>
        <end position="818"/>
    </location>
</feature>
<feature type="transmembrane region" description="Helical" evidence="6">
    <location>
        <begin position="379"/>
        <end position="401"/>
    </location>
</feature>
<feature type="transmembrane region" description="Helical" evidence="6">
    <location>
        <begin position="171"/>
        <end position="190"/>
    </location>
</feature>
<protein>
    <submittedName>
        <fullName evidence="8">FtsX-like permease family protein</fullName>
    </submittedName>
</protein>
<evidence type="ECO:0000256" key="3">
    <source>
        <dbReference type="ARBA" id="ARBA00022692"/>
    </source>
</evidence>
<dbReference type="OrthoDB" id="4904921at2"/>
<name>A0A161I164_9MICO</name>
<feature type="transmembrane region" description="Helical" evidence="6">
    <location>
        <begin position="894"/>
        <end position="918"/>
    </location>
</feature>
<keyword evidence="5 6" id="KW-0472">Membrane</keyword>
<dbReference type="STRING" id="1300344.I598_1367"/>
<dbReference type="PATRIC" id="fig|1300344.3.peg.1370"/>
<evidence type="ECO:0000256" key="4">
    <source>
        <dbReference type="ARBA" id="ARBA00022989"/>
    </source>
</evidence>
<accession>A0A161I164</accession>
<dbReference type="KEGG" id="ido:I598_1367"/>
<evidence type="ECO:0000313" key="9">
    <source>
        <dbReference type="Proteomes" id="UP000076794"/>
    </source>
</evidence>
<reference evidence="8 9" key="1">
    <citation type="submission" date="2016-01" db="EMBL/GenBank/DDBJ databases">
        <title>Complete genome sequence of a soil Actinobacterium, Isoptericola dokdonensis DS-3.</title>
        <authorList>
            <person name="Kwon S.-K."/>
            <person name="Kim J.F."/>
        </authorList>
    </citation>
    <scope>NUCLEOTIDE SEQUENCE [LARGE SCALE GENOMIC DNA]</scope>
    <source>
        <strain evidence="8 9">DS-3</strain>
    </source>
</reference>
<feature type="domain" description="ABC3 transporter permease C-terminal" evidence="7">
    <location>
        <begin position="172"/>
        <end position="237"/>
    </location>
</feature>
<organism evidence="8 9">
    <name type="scientific">Isoptericola dokdonensis DS-3</name>
    <dbReference type="NCBI Taxonomy" id="1300344"/>
    <lineage>
        <taxon>Bacteria</taxon>
        <taxon>Bacillati</taxon>
        <taxon>Actinomycetota</taxon>
        <taxon>Actinomycetes</taxon>
        <taxon>Micrococcales</taxon>
        <taxon>Promicromonosporaceae</taxon>
        <taxon>Isoptericola</taxon>
    </lineage>
</organism>
<proteinExistence type="predicted"/>
<evidence type="ECO:0000259" key="7">
    <source>
        <dbReference type="Pfam" id="PF02687"/>
    </source>
</evidence>
<dbReference type="RefSeq" id="WP_068202318.1">
    <property type="nucleotide sequence ID" value="NZ_CP014209.1"/>
</dbReference>
<evidence type="ECO:0000256" key="6">
    <source>
        <dbReference type="SAM" id="Phobius"/>
    </source>
</evidence>
<sequence>MPLAARRALARRGLLALVALLVVVVATTGGAALGLLTATTTASARAALGGTDPAALVVTTRVADDPAAQEAGLTAAVDDLFGGAPVRVARTESAAEGDAPFVVWTLTPDLSALVPDDLAGLAAGSVALRDTLRQDDAVAVRGITVTGDLGERAAVELAALGAARAVVTVPLALLLLVSLVALAQVGRVLAGARENEVEILVARGASPRRLVAAAAVEAVVVGVPAAALGTGLAALLLTGRGPWTPGPPVAAGAVTALAAVAVLTGVVAAQARAVAARGARDRSGRLRQAATAGTVVAVAAVALLGLLRLRSLGSPAVPGGQGVADPLAAAGPAVALVALGLAVLVLLGPATRAWATLAARGPRLTGVLVARRTARGLRLAVVPVVLLVLAIGSAVLAGAYAGTEEAAREGAAVQAVGTDVRVAVPGPGTAGAMLGPSAPPPDATAFAALPGAAAAAPALVGDATVQGEDVGATALPADAVPGVVRTPGAATIADPLRGTDPFAGAPVLPDDASGLELVLAGSVTPDLAAAEIAEVQDADVAPTVAVTLWLVAPDGTLTVLDAGSPALGTAGERTRLSVPVEDLPAGSRLAAVGLDLGPAVVPTRVDVRLEALTARTAAGEVPVDLDAGWTPVGTAPADDLDDGRVPRFTTTLTSPAPSWARLVAGSSDPGPGVPALVTDAAAARWDATAGDVVEVTWAGTAVPLEVVGTVAEVPGQSRAAAVLVDLGTLDAALLRTAPGLPRPGEVWVAATSPDAVPALAQDAAATARAAAPEPGTVTVTTVADAAGADAGSPVRLVFLVVAAGAVLVALLGLAAVAVTTTAGRRAEVVVLRALGVPPRAQGAGRALELGVVAVAGTLSGLLAGGVVAVLAVPGLVAGVVPGTAAPVAVLPGPVLVAVLAAVGGSAVVAGAVAAVVAAQARDTDYRPEVR</sequence>
<feature type="transmembrane region" description="Helical" evidence="6">
    <location>
        <begin position="249"/>
        <end position="269"/>
    </location>
</feature>
<keyword evidence="3 6" id="KW-0812">Transmembrane</keyword>
<feature type="transmembrane region" description="Helical" evidence="6">
    <location>
        <begin position="289"/>
        <end position="307"/>
    </location>
</feature>
<feature type="transmembrane region" description="Helical" evidence="6">
    <location>
        <begin position="327"/>
        <end position="347"/>
    </location>
</feature>
<keyword evidence="4 6" id="KW-1133">Transmembrane helix</keyword>
<evidence type="ECO:0000256" key="5">
    <source>
        <dbReference type="ARBA" id="ARBA00023136"/>
    </source>
</evidence>
<keyword evidence="2" id="KW-1003">Cell membrane</keyword>
<feature type="transmembrane region" description="Helical" evidence="6">
    <location>
        <begin position="210"/>
        <end position="237"/>
    </location>
</feature>
<dbReference type="InterPro" id="IPR003838">
    <property type="entry name" value="ABC3_permease_C"/>
</dbReference>
<evidence type="ECO:0000256" key="1">
    <source>
        <dbReference type="ARBA" id="ARBA00004651"/>
    </source>
</evidence>
<gene>
    <name evidence="8" type="ORF">I598_1367</name>
</gene>
<dbReference type="EMBL" id="CP014209">
    <property type="protein sequence ID" value="ANC30925.1"/>
    <property type="molecule type" value="Genomic_DNA"/>
</dbReference>
<evidence type="ECO:0000313" key="8">
    <source>
        <dbReference type="EMBL" id="ANC30925.1"/>
    </source>
</evidence>
<evidence type="ECO:0000256" key="2">
    <source>
        <dbReference type="ARBA" id="ARBA00022475"/>
    </source>
</evidence>